<comment type="caution">
    <text evidence="1">The sequence shown here is derived from an EMBL/GenBank/DDBJ whole genome shotgun (WGS) entry which is preliminary data.</text>
</comment>
<reference evidence="1 2" key="1">
    <citation type="journal article" date="2021" name="MBio">
        <title>Poor Competitiveness of Bradyrhizobium in Pigeon Pea Root Colonization in Indian Soils.</title>
        <authorList>
            <person name="Chalasani D."/>
            <person name="Basu A."/>
            <person name="Pullabhotla S.V.S.R.N."/>
            <person name="Jorrin B."/>
            <person name="Neal A.L."/>
            <person name="Poole P.S."/>
            <person name="Podile A.R."/>
            <person name="Tkacz A."/>
        </authorList>
    </citation>
    <scope>NUCLEOTIDE SEQUENCE [LARGE SCALE GENOMIC DNA]</scope>
    <source>
        <strain evidence="1 2">HU56</strain>
    </source>
</reference>
<protein>
    <submittedName>
        <fullName evidence="1">Uncharacterized protein</fullName>
    </submittedName>
</protein>
<name>A0ABS7GY44_9HYPH</name>
<dbReference type="EMBL" id="JAEUAK010000008">
    <property type="protein sequence ID" value="MBW9054854.1"/>
    <property type="molecule type" value="Genomic_DNA"/>
</dbReference>
<sequence length="98" mass="10673">MSSDFYPSSLSRNLIRTGAFAYRENVALGILNRAEDAARQQRDRFEAVGSFAAFPDFSHGPQAGRGTNARPVHSLGQLRLSTLAASLDKRSGIRPLPL</sequence>
<proteinExistence type="predicted"/>
<accession>A0ABS7GY44</accession>
<evidence type="ECO:0000313" key="2">
    <source>
        <dbReference type="Proteomes" id="UP000717752"/>
    </source>
</evidence>
<organism evidence="1 2">
    <name type="scientific">Rhizobium mesosinicum</name>
    <dbReference type="NCBI Taxonomy" id="335017"/>
    <lineage>
        <taxon>Bacteria</taxon>
        <taxon>Pseudomonadati</taxon>
        <taxon>Pseudomonadota</taxon>
        <taxon>Alphaproteobacteria</taxon>
        <taxon>Hyphomicrobiales</taxon>
        <taxon>Rhizobiaceae</taxon>
        <taxon>Rhizobium/Agrobacterium group</taxon>
        <taxon>Rhizobium</taxon>
    </lineage>
</organism>
<dbReference type="Proteomes" id="UP000717752">
    <property type="component" value="Unassembled WGS sequence"/>
</dbReference>
<dbReference type="RefSeq" id="WP_220336200.1">
    <property type="nucleotide sequence ID" value="NZ_JAEUAK010000008.1"/>
</dbReference>
<evidence type="ECO:0000313" key="1">
    <source>
        <dbReference type="EMBL" id="MBW9054854.1"/>
    </source>
</evidence>
<keyword evidence="2" id="KW-1185">Reference proteome</keyword>
<gene>
    <name evidence="1" type="ORF">JNB85_20835</name>
</gene>